<proteinExistence type="predicted"/>
<dbReference type="SMART" id="SM00448">
    <property type="entry name" value="REC"/>
    <property type="match status" value="1"/>
</dbReference>
<dbReference type="InterPro" id="IPR045279">
    <property type="entry name" value="ARR-like"/>
</dbReference>
<evidence type="ECO:0000256" key="3">
    <source>
        <dbReference type="SAM" id="MobiDB-lite"/>
    </source>
</evidence>
<keyword evidence="1" id="KW-0902">Two-component regulatory system</keyword>
<dbReference type="PROSITE" id="PS50110">
    <property type="entry name" value="RESPONSE_REGULATORY"/>
    <property type="match status" value="1"/>
</dbReference>
<feature type="compositionally biased region" description="Gly residues" evidence="3">
    <location>
        <begin position="13"/>
        <end position="27"/>
    </location>
</feature>
<organism evidence="5 6">
    <name type="scientific">Canna indica</name>
    <name type="common">Indian-shot</name>
    <dbReference type="NCBI Taxonomy" id="4628"/>
    <lineage>
        <taxon>Eukaryota</taxon>
        <taxon>Viridiplantae</taxon>
        <taxon>Streptophyta</taxon>
        <taxon>Embryophyta</taxon>
        <taxon>Tracheophyta</taxon>
        <taxon>Spermatophyta</taxon>
        <taxon>Magnoliopsida</taxon>
        <taxon>Liliopsida</taxon>
        <taxon>Zingiberales</taxon>
        <taxon>Cannaceae</taxon>
        <taxon>Canna</taxon>
    </lineage>
</organism>
<dbReference type="GO" id="GO:0009736">
    <property type="term" value="P:cytokinin-activated signaling pathway"/>
    <property type="evidence" value="ECO:0007669"/>
    <property type="project" value="InterPro"/>
</dbReference>
<feature type="modified residue" description="4-aspartylphosphate" evidence="2">
    <location>
        <position position="98"/>
    </location>
</feature>
<keyword evidence="2" id="KW-0597">Phosphoprotein</keyword>
<dbReference type="InterPro" id="IPR001789">
    <property type="entry name" value="Sig_transdc_resp-reg_receiver"/>
</dbReference>
<evidence type="ECO:0000313" key="6">
    <source>
        <dbReference type="Proteomes" id="UP001327560"/>
    </source>
</evidence>
<sequence length="202" mass="21960">MEEEVKKEVDSNGCGGGGEGGGADDGGGRGVELVRVLVVDDSLMDRKIVEMQLKKSGGGFEVIAVDSGKKALEVLGLNEVATRRTPLNERKIDVILTDYCMPQMTGYDLLKAVKEHSTLRMIPVVMMSSENDPQRISSCKEMGAEDFIIKPLKVKHVQRLRTYVAPKTPLSKPGTKRKLPVELIAESSSYESCPRVAKVAVA</sequence>
<gene>
    <name evidence="5" type="ORF">Cni_G03259</name>
</gene>
<keyword evidence="6" id="KW-1185">Reference proteome</keyword>
<dbReference type="PANTHER" id="PTHR43874">
    <property type="entry name" value="TWO-COMPONENT RESPONSE REGULATOR"/>
    <property type="match status" value="1"/>
</dbReference>
<dbReference type="SUPFAM" id="SSF52172">
    <property type="entry name" value="CheY-like"/>
    <property type="match status" value="1"/>
</dbReference>
<evidence type="ECO:0000256" key="2">
    <source>
        <dbReference type="PROSITE-ProRule" id="PRU00169"/>
    </source>
</evidence>
<feature type="region of interest" description="Disordered" evidence="3">
    <location>
        <begin position="1"/>
        <end position="27"/>
    </location>
</feature>
<dbReference type="AlphaFoldDB" id="A0AAQ3Q2W8"/>
<evidence type="ECO:0000259" key="4">
    <source>
        <dbReference type="PROSITE" id="PS50110"/>
    </source>
</evidence>
<dbReference type="Proteomes" id="UP001327560">
    <property type="component" value="Chromosome 1"/>
</dbReference>
<protein>
    <recommendedName>
        <fullName evidence="4">Response regulatory domain-containing protein</fullName>
    </recommendedName>
</protein>
<feature type="domain" description="Response regulatory" evidence="4">
    <location>
        <begin position="35"/>
        <end position="165"/>
    </location>
</feature>
<evidence type="ECO:0000256" key="1">
    <source>
        <dbReference type="ARBA" id="ARBA00023012"/>
    </source>
</evidence>
<name>A0AAQ3Q2W8_9LILI</name>
<dbReference type="InterPro" id="IPR011006">
    <property type="entry name" value="CheY-like_superfamily"/>
</dbReference>
<reference evidence="5 6" key="1">
    <citation type="submission" date="2023-10" db="EMBL/GenBank/DDBJ databases">
        <title>Chromosome-scale genome assembly provides insights into flower coloration mechanisms of Canna indica.</title>
        <authorList>
            <person name="Li C."/>
        </authorList>
    </citation>
    <scope>NUCLEOTIDE SEQUENCE [LARGE SCALE GENOMIC DNA]</scope>
    <source>
        <tissue evidence="5">Flower</tissue>
    </source>
</reference>
<dbReference type="EMBL" id="CP136890">
    <property type="protein sequence ID" value="WOK94555.1"/>
    <property type="molecule type" value="Genomic_DNA"/>
</dbReference>
<dbReference type="Pfam" id="PF00072">
    <property type="entry name" value="Response_reg"/>
    <property type="match status" value="1"/>
</dbReference>
<accession>A0AAQ3Q2W8</accession>
<feature type="compositionally biased region" description="Basic and acidic residues" evidence="3">
    <location>
        <begin position="1"/>
        <end position="10"/>
    </location>
</feature>
<evidence type="ECO:0000313" key="5">
    <source>
        <dbReference type="EMBL" id="WOK94555.1"/>
    </source>
</evidence>
<dbReference type="PANTHER" id="PTHR43874:SF88">
    <property type="entry name" value="(WILD MALAYSIAN BANANA) HYPOTHETICAL PROTEIN"/>
    <property type="match status" value="1"/>
</dbReference>
<dbReference type="GO" id="GO:0000160">
    <property type="term" value="P:phosphorelay signal transduction system"/>
    <property type="evidence" value="ECO:0007669"/>
    <property type="project" value="UniProtKB-KW"/>
</dbReference>
<dbReference type="Gene3D" id="3.40.50.2300">
    <property type="match status" value="1"/>
</dbReference>